<evidence type="ECO:0000313" key="3">
    <source>
        <dbReference type="Proteomes" id="UP001175353"/>
    </source>
</evidence>
<dbReference type="Pfam" id="PF01263">
    <property type="entry name" value="Aldose_epim"/>
    <property type="match status" value="1"/>
</dbReference>
<dbReference type="EMBL" id="JAUJLE010000127">
    <property type="protein sequence ID" value="KAK0978581.1"/>
    <property type="molecule type" value="Genomic_DNA"/>
</dbReference>
<dbReference type="InterPro" id="IPR014718">
    <property type="entry name" value="GH-type_carb-bd"/>
</dbReference>
<keyword evidence="3" id="KW-1185">Reference proteome</keyword>
<dbReference type="GO" id="GO:0006006">
    <property type="term" value="P:glucose metabolic process"/>
    <property type="evidence" value="ECO:0007669"/>
    <property type="project" value="TreeGrafter"/>
</dbReference>
<dbReference type="SUPFAM" id="SSF74650">
    <property type="entry name" value="Galactose mutarotase-like"/>
    <property type="match status" value="1"/>
</dbReference>
<feature type="chain" id="PRO_5043002490" description="Aldose 1-epimerase" evidence="1">
    <location>
        <begin position="24"/>
        <end position="368"/>
    </location>
</feature>
<dbReference type="Gene3D" id="2.70.98.10">
    <property type="match status" value="1"/>
</dbReference>
<evidence type="ECO:0000313" key="2">
    <source>
        <dbReference type="EMBL" id="KAK0978581.1"/>
    </source>
</evidence>
<sequence>MISLKTLATVALLPLLVLSQSAALSSYGALPTITDNGSAVRPDGKYVISSKGITGYFIPYGASISNLFIQDVHGVERDIVLGFDNATYYSESRLHPHLNGVPGRYANRIKNSTFEIDGVTYHTDPNDNNKNDTLHGGSNGWDYRNWTVEAHTTDSITFSLVDPDGSLGMGFPGEVLAYITYTLTPYQWHLRMTALSTTKKTPIMLSSHTYWNLDGFQNPTTPLALNYSLFLPYAGLRTEIDNIEVPTGNLLGNKKGSVNDWWSAPKQLGANITSPDLLGNCGYNCTGYGTLALKETQGFFNDSARPRVAKKYGCVVMEVEDWIDGINYPEWGRDGRQVFGPGDGPYVLEARYEFSLNRTLVATFNSTA</sequence>
<name>A0AAN6QQ43_9PEZI</name>
<dbReference type="GO" id="GO:0004034">
    <property type="term" value="F:aldose 1-epimerase activity"/>
    <property type="evidence" value="ECO:0007669"/>
    <property type="project" value="TreeGrafter"/>
</dbReference>
<dbReference type="AlphaFoldDB" id="A0AAN6QQ43"/>
<dbReference type="InterPro" id="IPR008183">
    <property type="entry name" value="Aldose_1/G6P_1-epimerase"/>
</dbReference>
<evidence type="ECO:0000256" key="1">
    <source>
        <dbReference type="SAM" id="SignalP"/>
    </source>
</evidence>
<dbReference type="InterPro" id="IPR011013">
    <property type="entry name" value="Gal_mutarotase_sf_dom"/>
</dbReference>
<dbReference type="PANTHER" id="PTHR10091:SF6">
    <property type="entry name" value="1-EPIMERASE, PUTATIVE (AFU_ORTHOLOGUE AFUA_3G13240)-RELATED"/>
    <property type="match status" value="1"/>
</dbReference>
<dbReference type="GO" id="GO:0033499">
    <property type="term" value="P:galactose catabolic process via UDP-galactose, Leloir pathway"/>
    <property type="evidence" value="ECO:0007669"/>
    <property type="project" value="TreeGrafter"/>
</dbReference>
<proteinExistence type="predicted"/>
<dbReference type="PANTHER" id="PTHR10091">
    <property type="entry name" value="ALDOSE-1-EPIMERASE"/>
    <property type="match status" value="1"/>
</dbReference>
<keyword evidence="1" id="KW-0732">Signal</keyword>
<dbReference type="Proteomes" id="UP001175353">
    <property type="component" value="Unassembled WGS sequence"/>
</dbReference>
<gene>
    <name evidence="2" type="ORF">LTR91_012924</name>
</gene>
<feature type="signal peptide" evidence="1">
    <location>
        <begin position="1"/>
        <end position="23"/>
    </location>
</feature>
<accession>A0AAN6QQ43</accession>
<organism evidence="2 3">
    <name type="scientific">Friedmanniomyces endolithicus</name>
    <dbReference type="NCBI Taxonomy" id="329885"/>
    <lineage>
        <taxon>Eukaryota</taxon>
        <taxon>Fungi</taxon>
        <taxon>Dikarya</taxon>
        <taxon>Ascomycota</taxon>
        <taxon>Pezizomycotina</taxon>
        <taxon>Dothideomycetes</taxon>
        <taxon>Dothideomycetidae</taxon>
        <taxon>Mycosphaerellales</taxon>
        <taxon>Teratosphaeriaceae</taxon>
        <taxon>Friedmanniomyces</taxon>
    </lineage>
</organism>
<comment type="caution">
    <text evidence="2">The sequence shown here is derived from an EMBL/GenBank/DDBJ whole genome shotgun (WGS) entry which is preliminary data.</text>
</comment>
<protein>
    <recommendedName>
        <fullName evidence="4">Aldose 1-epimerase</fullName>
    </recommendedName>
</protein>
<dbReference type="GO" id="GO:0030246">
    <property type="term" value="F:carbohydrate binding"/>
    <property type="evidence" value="ECO:0007669"/>
    <property type="project" value="InterPro"/>
</dbReference>
<reference evidence="2" key="1">
    <citation type="submission" date="2023-06" db="EMBL/GenBank/DDBJ databases">
        <title>Black Yeasts Isolated from many extreme environments.</title>
        <authorList>
            <person name="Coleine C."/>
            <person name="Stajich J.E."/>
            <person name="Selbmann L."/>
        </authorList>
    </citation>
    <scope>NUCLEOTIDE SEQUENCE</scope>
    <source>
        <strain evidence="2">CCFEE 5200</strain>
    </source>
</reference>
<evidence type="ECO:0008006" key="4">
    <source>
        <dbReference type="Google" id="ProtNLM"/>
    </source>
</evidence>